<gene>
    <name evidence="1" type="ORF">HRU87_04960</name>
</gene>
<dbReference type="PANTHER" id="PTHR39420:SF2">
    <property type="entry name" value="HYDROLASE"/>
    <property type="match status" value="1"/>
</dbReference>
<dbReference type="Proteomes" id="UP000501003">
    <property type="component" value="Chromosome"/>
</dbReference>
<dbReference type="RefSeq" id="WP_173493824.1">
    <property type="nucleotide sequence ID" value="NZ_CP054056.1"/>
</dbReference>
<dbReference type="SUPFAM" id="SSF55486">
    <property type="entry name" value="Metalloproteases ('zincins'), catalytic domain"/>
    <property type="match status" value="1"/>
</dbReference>
<dbReference type="Pfam" id="PF10103">
    <property type="entry name" value="Zincin_2"/>
    <property type="match status" value="1"/>
</dbReference>
<proteinExistence type="predicted"/>
<dbReference type="GO" id="GO:0008237">
    <property type="term" value="F:metallopeptidase activity"/>
    <property type="evidence" value="ECO:0007669"/>
    <property type="project" value="UniProtKB-KW"/>
</dbReference>
<dbReference type="NCBIfam" id="TIGR03624">
    <property type="entry name" value="putative hydrolase"/>
    <property type="match status" value="1"/>
</dbReference>
<evidence type="ECO:0000313" key="1">
    <source>
        <dbReference type="EMBL" id="QKJ25527.1"/>
    </source>
</evidence>
<accession>A0A7D4QN88</accession>
<dbReference type="EMBL" id="CP054056">
    <property type="protein sequence ID" value="QKJ25527.1"/>
    <property type="molecule type" value="Genomic_DNA"/>
</dbReference>
<dbReference type="Gene3D" id="1.20.150.30">
    <property type="entry name" value="Zincin-like metallopeptidase, N-terminal domain"/>
    <property type="match status" value="1"/>
</dbReference>
<evidence type="ECO:0000313" key="2">
    <source>
        <dbReference type="Proteomes" id="UP000501003"/>
    </source>
</evidence>
<dbReference type="InterPro" id="IPR018766">
    <property type="entry name" value="Zinicin_2"/>
</dbReference>
<name>A0A7D4QN88_9MICO</name>
<reference evidence="1 2" key="1">
    <citation type="submission" date="2020-05" db="EMBL/GenBank/DDBJ databases">
        <title>Aquirufa sp. strain 15G-AUS-rot a new Aquirufa species.</title>
        <authorList>
            <person name="Pitt A."/>
            <person name="Hahn M.W."/>
        </authorList>
    </citation>
    <scope>NUCLEOTIDE SEQUENCE [LARGE SCALE GENOMIC DNA]</scope>
    <source>
        <strain evidence="1 2">15G-AUS-rot</strain>
    </source>
</reference>
<dbReference type="AlphaFoldDB" id="A0A7D4QN88"/>
<keyword evidence="1" id="KW-0645">Protease</keyword>
<keyword evidence="1" id="KW-0482">Metalloprotease</keyword>
<keyword evidence="1" id="KW-0378">Hydrolase</keyword>
<dbReference type="InterPro" id="IPR042271">
    <property type="entry name" value="Zinicin_2_N"/>
</dbReference>
<dbReference type="GO" id="GO:0006508">
    <property type="term" value="P:proteolysis"/>
    <property type="evidence" value="ECO:0007669"/>
    <property type="project" value="UniProtKB-KW"/>
</dbReference>
<organism evidence="1 2">
    <name type="scientific">Aquiluna borgnonia</name>
    <dbReference type="NCBI Taxonomy" id="2499157"/>
    <lineage>
        <taxon>Bacteria</taxon>
        <taxon>Bacillati</taxon>
        <taxon>Actinomycetota</taxon>
        <taxon>Actinomycetes</taxon>
        <taxon>Micrococcales</taxon>
        <taxon>Microbacteriaceae</taxon>
        <taxon>Luna cluster</taxon>
        <taxon>Luna-1 subcluster</taxon>
        <taxon>Aquiluna</taxon>
    </lineage>
</organism>
<dbReference type="PANTHER" id="PTHR39420">
    <property type="match status" value="1"/>
</dbReference>
<protein>
    <submittedName>
        <fullName evidence="1">Zinc-dependent metalloprotease</fullName>
    </submittedName>
</protein>
<dbReference type="KEGG" id="aqg:HRU87_04960"/>
<sequence length="407" mass="44623">MFESGQLNPEELAKVAGASMSPQLMGQLFEQVRAMMSDSTGPVNWELATKTATDLATKEQREASSNLTGELQKAFEMAALWLSEVTEFANSETPKQLTRKLWVQDSIPLFRELAEPVATSMSKALSENLRGTVPEELAGMIGPASKFLQNAGAVMFAAQLGQAVGKLSQNVLSSTEIGLPLSSRPGFVTQNLEAFLSELEVQKSEMLIFLCIRELATSALYASNRWLREQLITQVREFAAGLRVDLSSIQELAAQVDPSDPSTFQSVIESGALITPRTQEQETALERIELLLALVEGWADAVSLQAASRLPSHGALMEVLRRHQAVGAAQKTFATLLGLELKPRLQRESMAMWQQVRLSLPLAKADSLWSHPDQLPNAQEIQNPELLISRINGSDDDLDQELRNLLG</sequence>
<keyword evidence="2" id="KW-1185">Reference proteome</keyword>